<evidence type="ECO:0000313" key="3">
    <source>
        <dbReference type="Proteomes" id="UP000187266"/>
    </source>
</evidence>
<evidence type="ECO:0008006" key="4">
    <source>
        <dbReference type="Google" id="ProtNLM"/>
    </source>
</evidence>
<reference evidence="2 3" key="1">
    <citation type="submission" date="2017-01" db="EMBL/GenBank/DDBJ databases">
        <title>Genomic analysis of Xuhuaishuia manganoxidans DY6-4.</title>
        <authorList>
            <person name="Wang X."/>
        </authorList>
    </citation>
    <scope>NUCLEOTIDE SEQUENCE [LARGE SCALE GENOMIC DNA]</scope>
    <source>
        <strain evidence="2 3">DY6-4</strain>
    </source>
</reference>
<dbReference type="EMBL" id="CP019124">
    <property type="protein sequence ID" value="APX91138.1"/>
    <property type="molecule type" value="Genomic_DNA"/>
</dbReference>
<dbReference type="Pfam" id="PF11306">
    <property type="entry name" value="DUF3108"/>
    <property type="match status" value="1"/>
</dbReference>
<keyword evidence="3" id="KW-1185">Reference proteome</keyword>
<accession>A0A1U7DMP4</accession>
<gene>
    <name evidence="2" type="ORF">BV394_12320</name>
</gene>
<evidence type="ECO:0000256" key="1">
    <source>
        <dbReference type="SAM" id="MobiDB-lite"/>
    </source>
</evidence>
<protein>
    <recommendedName>
        <fullName evidence="4">DUF3108 domain-containing protein</fullName>
    </recommendedName>
</protein>
<sequence length="232" mass="24977">MALSTVAAPVAGTAAERTDKATFDIYLRGIKTGALAFTGVDNGASYAAAGKVESTGLVGAIVKVRYDASSNGAVKGDRFVPQSYTEKTTGVRNNESVMNFRGGVPQVKKYSPPKPPGPDDVNPATQAGSVDPMTAIYGALRDVPRKDVCDYSVKMFDGKRASKISLKGPKPTDTGFTCNGAYDRLKGWSPEEMAEKKHFPFTVTYNKIGDDLYRVSQIDLDTTFGRARMVRR</sequence>
<evidence type="ECO:0000313" key="2">
    <source>
        <dbReference type="EMBL" id="APX91138.1"/>
    </source>
</evidence>
<dbReference type="InterPro" id="IPR021457">
    <property type="entry name" value="DUF3108"/>
</dbReference>
<organism evidence="2 3">
    <name type="scientific">Brevirhabdus pacifica</name>
    <dbReference type="NCBI Taxonomy" id="1267768"/>
    <lineage>
        <taxon>Bacteria</taxon>
        <taxon>Pseudomonadati</taxon>
        <taxon>Pseudomonadota</taxon>
        <taxon>Alphaproteobacteria</taxon>
        <taxon>Rhodobacterales</taxon>
        <taxon>Paracoccaceae</taxon>
        <taxon>Brevirhabdus</taxon>
    </lineage>
</organism>
<feature type="region of interest" description="Disordered" evidence="1">
    <location>
        <begin position="102"/>
        <end position="128"/>
    </location>
</feature>
<name>A0A1U7DMP4_9RHOB</name>
<proteinExistence type="predicted"/>
<dbReference type="STRING" id="1267768.BV394_12320"/>
<dbReference type="Proteomes" id="UP000187266">
    <property type="component" value="Chromosome"/>
</dbReference>
<dbReference type="AlphaFoldDB" id="A0A1U7DMP4"/>